<keyword evidence="2" id="KW-1185">Reference proteome</keyword>
<evidence type="ECO:0008006" key="3">
    <source>
        <dbReference type="Google" id="ProtNLM"/>
    </source>
</evidence>
<evidence type="ECO:0000313" key="2">
    <source>
        <dbReference type="Proteomes" id="UP001385499"/>
    </source>
</evidence>
<comment type="caution">
    <text evidence="1">The sequence shown here is derived from an EMBL/GenBank/DDBJ whole genome shotgun (WGS) entry which is preliminary data.</text>
</comment>
<accession>A0ABU8TR46</accession>
<name>A0ABU8TR46_9HYPH</name>
<proteinExistence type="predicted"/>
<sequence length="82" mass="9502">MMKHAVLFIWLIPVLGGWATVAFFGTPHLVVSYRFHDNGDRHNPLAARHYIDCTYLGWTGLQKVPARNGHCTCFRWFKAETR</sequence>
<evidence type="ECO:0000313" key="1">
    <source>
        <dbReference type="EMBL" id="MEJ8476643.1"/>
    </source>
</evidence>
<dbReference type="Proteomes" id="UP001385499">
    <property type="component" value="Unassembled WGS sequence"/>
</dbReference>
<gene>
    <name evidence="1" type="ORF">V6575_21360</name>
</gene>
<protein>
    <recommendedName>
        <fullName evidence="3">Secreted protein</fullName>
    </recommendedName>
</protein>
<dbReference type="EMBL" id="JBAKIA010000022">
    <property type="protein sequence ID" value="MEJ8476643.1"/>
    <property type="molecule type" value="Genomic_DNA"/>
</dbReference>
<dbReference type="RefSeq" id="WP_340277318.1">
    <property type="nucleotide sequence ID" value="NZ_JBAKIA010000022.1"/>
</dbReference>
<reference evidence="1 2" key="1">
    <citation type="submission" date="2024-02" db="EMBL/GenBank/DDBJ databases">
        <title>Roseibium algae sp. nov., isolated from marine alga (Grateloupia sp.), showing potential in myo-inositol conversion.</title>
        <authorList>
            <person name="Wang Y."/>
        </authorList>
    </citation>
    <scope>NUCLEOTIDE SEQUENCE [LARGE SCALE GENOMIC DNA]</scope>
    <source>
        <strain evidence="1 2">H3510</strain>
    </source>
</reference>
<organism evidence="1 2">
    <name type="scientific">Roseibium algae</name>
    <dbReference type="NCBI Taxonomy" id="3123038"/>
    <lineage>
        <taxon>Bacteria</taxon>
        <taxon>Pseudomonadati</taxon>
        <taxon>Pseudomonadota</taxon>
        <taxon>Alphaproteobacteria</taxon>
        <taxon>Hyphomicrobiales</taxon>
        <taxon>Stappiaceae</taxon>
        <taxon>Roseibium</taxon>
    </lineage>
</organism>